<keyword evidence="1" id="KW-0238">DNA-binding</keyword>
<dbReference type="AlphaFoldDB" id="A0A3D8VD75"/>
<dbReference type="GO" id="GO:0003677">
    <property type="term" value="F:DNA binding"/>
    <property type="evidence" value="ECO:0007669"/>
    <property type="project" value="UniProtKB-KW"/>
</dbReference>
<dbReference type="PANTHER" id="PTHR21180">
    <property type="entry name" value="ENDONUCLEASE/EXONUCLEASE/PHOSPHATASE FAMILY DOMAIN-CONTAINING PROTEIN 1"/>
    <property type="match status" value="1"/>
</dbReference>
<evidence type="ECO:0000313" key="1">
    <source>
        <dbReference type="EMBL" id="RDY67235.1"/>
    </source>
</evidence>
<comment type="caution">
    <text evidence="1">The sequence shown here is derived from an EMBL/GenBank/DDBJ whole genome shotgun (WGS) entry which is preliminary data.</text>
</comment>
<dbReference type="PANTHER" id="PTHR21180:SF32">
    <property type="entry name" value="ENDONUCLEASE_EXONUCLEASE_PHOSPHATASE FAMILY DOMAIN-CONTAINING PROTEIN 1"/>
    <property type="match status" value="1"/>
</dbReference>
<dbReference type="Gene3D" id="1.10.150.280">
    <property type="entry name" value="AF1531-like domain"/>
    <property type="match status" value="1"/>
</dbReference>
<dbReference type="RefSeq" id="WP_115842606.1">
    <property type="nucleotide sequence ID" value="NZ_CP046603.1"/>
</dbReference>
<dbReference type="InterPro" id="IPR004509">
    <property type="entry name" value="Competence_ComEA_HhH"/>
</dbReference>
<dbReference type="GO" id="GO:0015628">
    <property type="term" value="P:protein secretion by the type II secretion system"/>
    <property type="evidence" value="ECO:0007669"/>
    <property type="project" value="TreeGrafter"/>
</dbReference>
<proteinExistence type="predicted"/>
<dbReference type="NCBIfam" id="TIGR00426">
    <property type="entry name" value="competence protein ComEA helix-hairpin-helix repeat region"/>
    <property type="match status" value="1"/>
</dbReference>
<dbReference type="GO" id="GO:0015627">
    <property type="term" value="C:type II protein secretion system complex"/>
    <property type="evidence" value="ECO:0007669"/>
    <property type="project" value="TreeGrafter"/>
</dbReference>
<organism evidence="1 2">
    <name type="scientific">Lysobacter soli</name>
    <dbReference type="NCBI Taxonomy" id="453783"/>
    <lineage>
        <taxon>Bacteria</taxon>
        <taxon>Pseudomonadati</taxon>
        <taxon>Pseudomonadota</taxon>
        <taxon>Gammaproteobacteria</taxon>
        <taxon>Lysobacterales</taxon>
        <taxon>Lysobacteraceae</taxon>
        <taxon>Lysobacter</taxon>
    </lineage>
</organism>
<dbReference type="SUPFAM" id="SSF47781">
    <property type="entry name" value="RuvA domain 2-like"/>
    <property type="match status" value="1"/>
</dbReference>
<dbReference type="OrthoDB" id="7510573at2"/>
<dbReference type="Pfam" id="PF12836">
    <property type="entry name" value="HHH_3"/>
    <property type="match status" value="1"/>
</dbReference>
<keyword evidence="2" id="KW-1185">Reference proteome</keyword>
<gene>
    <name evidence="1" type="ORF">DX912_10825</name>
</gene>
<dbReference type="EMBL" id="QTJR01000006">
    <property type="protein sequence ID" value="RDY67235.1"/>
    <property type="molecule type" value="Genomic_DNA"/>
</dbReference>
<name>A0A3D8VD75_9GAMM</name>
<evidence type="ECO:0000313" key="2">
    <source>
        <dbReference type="Proteomes" id="UP000256829"/>
    </source>
</evidence>
<protein>
    <submittedName>
        <fullName evidence="1">ComEA family DNA-binding protein</fullName>
    </submittedName>
</protein>
<dbReference type="InterPro" id="IPR051675">
    <property type="entry name" value="Endo/Exo/Phosphatase_dom_1"/>
</dbReference>
<dbReference type="InterPro" id="IPR010994">
    <property type="entry name" value="RuvA_2-like"/>
</dbReference>
<sequence>MQSFETRSPAVRSFAMFVRALLLSLVLTGTAMAAETVNINTADAATLDRVLVNIGPAKAEAIVAYRKTNGPFRSADQLAQVPGIGLKTVEKNKDRIAIGGGAPATAAAAKPAPAASAANASKPAATRH</sequence>
<dbReference type="Proteomes" id="UP000256829">
    <property type="component" value="Unassembled WGS sequence"/>
</dbReference>
<reference evidence="1 2" key="1">
    <citation type="submission" date="2018-08" db="EMBL/GenBank/DDBJ databases">
        <title>Lysobacter soli KCTC 22011, whole genome shotgun sequence.</title>
        <authorList>
            <person name="Zhang X."/>
            <person name="Feng G."/>
            <person name="Zhu H."/>
        </authorList>
    </citation>
    <scope>NUCLEOTIDE SEQUENCE [LARGE SCALE GENOMIC DNA]</scope>
    <source>
        <strain evidence="1 2">KCTC 22011</strain>
    </source>
</reference>
<accession>A0A3D8VD75</accession>